<comment type="caution">
    <text evidence="1">The sequence shown here is derived from an EMBL/GenBank/DDBJ whole genome shotgun (WGS) entry which is preliminary data.</text>
</comment>
<dbReference type="AlphaFoldDB" id="A0A9N7RT64"/>
<dbReference type="Proteomes" id="UP001153555">
    <property type="component" value="Unassembled WGS sequence"/>
</dbReference>
<organism evidence="1 2">
    <name type="scientific">Striga hermonthica</name>
    <name type="common">Purple witchweed</name>
    <name type="synonym">Buchnera hermonthica</name>
    <dbReference type="NCBI Taxonomy" id="68872"/>
    <lineage>
        <taxon>Eukaryota</taxon>
        <taxon>Viridiplantae</taxon>
        <taxon>Streptophyta</taxon>
        <taxon>Embryophyta</taxon>
        <taxon>Tracheophyta</taxon>
        <taxon>Spermatophyta</taxon>
        <taxon>Magnoliopsida</taxon>
        <taxon>eudicotyledons</taxon>
        <taxon>Gunneridae</taxon>
        <taxon>Pentapetalae</taxon>
        <taxon>asterids</taxon>
        <taxon>lamiids</taxon>
        <taxon>Lamiales</taxon>
        <taxon>Orobanchaceae</taxon>
        <taxon>Buchnereae</taxon>
        <taxon>Striga</taxon>
    </lineage>
</organism>
<evidence type="ECO:0000313" key="2">
    <source>
        <dbReference type="Proteomes" id="UP001153555"/>
    </source>
</evidence>
<dbReference type="PANTHER" id="PTHR35995">
    <property type="entry name" value="OS04G0690500 PROTEIN"/>
    <property type="match status" value="1"/>
</dbReference>
<accession>A0A9N7RT64</accession>
<keyword evidence="2" id="KW-1185">Reference proteome</keyword>
<name>A0A9N7RT64_STRHE</name>
<reference evidence="1" key="1">
    <citation type="submission" date="2019-12" db="EMBL/GenBank/DDBJ databases">
        <authorList>
            <person name="Scholes J."/>
        </authorList>
    </citation>
    <scope>NUCLEOTIDE SEQUENCE</scope>
</reference>
<gene>
    <name evidence="1" type="ORF">SHERM_06867</name>
</gene>
<sequence>MSYFLYTNSFISIKFEDNGVVSWDKASKMPKIPHWQQSEMLSKSNGNEAKKVKSGVEHEKPRAVLRWWRRIGHIFQLIRLRKPTKGNVCHVSTKPTRN</sequence>
<dbReference type="PANTHER" id="PTHR35995:SF1">
    <property type="entry name" value="OS04G0690500 PROTEIN"/>
    <property type="match status" value="1"/>
</dbReference>
<proteinExistence type="predicted"/>
<dbReference type="OrthoDB" id="1924480at2759"/>
<evidence type="ECO:0000313" key="1">
    <source>
        <dbReference type="EMBL" id="CAA0840829.1"/>
    </source>
</evidence>
<protein>
    <submittedName>
        <fullName evidence="1">Uncharacterized protein</fullName>
    </submittedName>
</protein>
<dbReference type="EMBL" id="CACSLK010034002">
    <property type="protein sequence ID" value="CAA0840829.1"/>
    <property type="molecule type" value="Genomic_DNA"/>
</dbReference>